<organism evidence="4">
    <name type="scientific">hydrothermal vent metagenome</name>
    <dbReference type="NCBI Taxonomy" id="652676"/>
    <lineage>
        <taxon>unclassified sequences</taxon>
        <taxon>metagenomes</taxon>
        <taxon>ecological metagenomes</taxon>
    </lineage>
</organism>
<evidence type="ECO:0000259" key="3">
    <source>
        <dbReference type="Pfam" id="PF17930"/>
    </source>
</evidence>
<protein>
    <recommendedName>
        <fullName evidence="5">UDP-2,3-diacylglucosamine pyrophosphatase</fullName>
    </recommendedName>
</protein>
<evidence type="ECO:0000259" key="2">
    <source>
        <dbReference type="Pfam" id="PF06230"/>
    </source>
</evidence>
<dbReference type="InterPro" id="IPR041255">
    <property type="entry name" value="LpxI_N"/>
</dbReference>
<feature type="non-terminal residue" evidence="4">
    <location>
        <position position="1"/>
    </location>
</feature>
<feature type="region of interest" description="Disordered" evidence="1">
    <location>
        <begin position="26"/>
        <end position="66"/>
    </location>
</feature>
<reference evidence="4" key="1">
    <citation type="submission" date="2018-06" db="EMBL/GenBank/DDBJ databases">
        <authorList>
            <person name="Zhirakovskaya E."/>
        </authorList>
    </citation>
    <scope>NUCLEOTIDE SEQUENCE</scope>
</reference>
<evidence type="ECO:0000256" key="1">
    <source>
        <dbReference type="SAM" id="MobiDB-lite"/>
    </source>
</evidence>
<feature type="domain" description="LpxI C-terminal" evidence="2">
    <location>
        <begin position="240"/>
        <end position="369"/>
    </location>
</feature>
<accession>A0A3B1E687</accession>
<dbReference type="Pfam" id="PF06230">
    <property type="entry name" value="LpxI_C"/>
    <property type="match status" value="1"/>
</dbReference>
<dbReference type="InterPro" id="IPR010415">
    <property type="entry name" value="LpxI_C"/>
</dbReference>
<evidence type="ECO:0008006" key="5">
    <source>
        <dbReference type="Google" id="ProtNLM"/>
    </source>
</evidence>
<dbReference type="InterPro" id="IPR053174">
    <property type="entry name" value="LpxI"/>
</dbReference>
<gene>
    <name evidence="4" type="ORF">MNBD_PLANCTO03-2415</name>
</gene>
<proteinExistence type="predicted"/>
<sequence length="400" mass="43154">CGRFNDLGSIGPMDIGSRLPVSSTVGSWGSLKDREPQETPWSDPVNTETTGGPHLQRPHRSCNTPRVLDTPGRYSRVCLAAHMTASLSILADPPPPPTAIGLIAGGGRLPILIAQGLCETGHPVHGLGLLGQYDKELPGLCASFRDVGLLRVGSWGRILRKMNIHHAVMVGRVDKAKMMHDPLRMVRNVPDLRTAVSWFKHLRHDRRSSAVLAAIAEELERSGVSLLDSTAPIPDHLSTEGVMTRTRPNSLQRSDIEFVWPLLAELLRLDIGQSIAVRERDVIAVEAVEGTDRMIERVSGICRAKGWTLCKGARAGHDRRSDVPTVGLQTIENLAAHGGKCLAVAAGDVIMIDRDKMLARADELGIAVVGVPHAQPGAPREEHDRGIFVVPSGSTSPVHS</sequence>
<name>A0A3B1E687_9ZZZZ</name>
<dbReference type="Pfam" id="PF17930">
    <property type="entry name" value="LpxI_N"/>
    <property type="match status" value="1"/>
</dbReference>
<dbReference type="PANTHER" id="PTHR39962">
    <property type="entry name" value="BLL4848 PROTEIN"/>
    <property type="match status" value="1"/>
</dbReference>
<evidence type="ECO:0000313" key="4">
    <source>
        <dbReference type="EMBL" id="VAX41805.1"/>
    </source>
</evidence>
<feature type="domain" description="LpxI N-terminal" evidence="3">
    <location>
        <begin position="100"/>
        <end position="235"/>
    </location>
</feature>
<dbReference type="EMBL" id="UOGK01000595">
    <property type="protein sequence ID" value="VAX41805.1"/>
    <property type="molecule type" value="Genomic_DNA"/>
</dbReference>
<dbReference type="InterPro" id="IPR043167">
    <property type="entry name" value="LpxI_C_sf"/>
</dbReference>
<dbReference type="Gene3D" id="3.40.140.80">
    <property type="match status" value="1"/>
</dbReference>
<dbReference type="PANTHER" id="PTHR39962:SF1">
    <property type="entry name" value="LPXI FAMILY PROTEIN"/>
    <property type="match status" value="1"/>
</dbReference>
<dbReference type="Gene3D" id="3.40.50.20">
    <property type="match status" value="1"/>
</dbReference>
<dbReference type="AlphaFoldDB" id="A0A3B1E687"/>